<keyword evidence="2" id="KW-0812">Transmembrane</keyword>
<dbReference type="CDD" id="cd06262">
    <property type="entry name" value="metallo-hydrolase-like_MBL-fold"/>
    <property type="match status" value="1"/>
</dbReference>
<dbReference type="InterPro" id="IPR001279">
    <property type="entry name" value="Metallo-B-lactamas"/>
</dbReference>
<dbReference type="Gene3D" id="3.60.15.10">
    <property type="entry name" value="Ribonuclease Z/Hydroxyacylglutathione hydrolase-like"/>
    <property type="match status" value="1"/>
</dbReference>
<dbReference type="Pfam" id="PF00753">
    <property type="entry name" value="Lactamase_B"/>
    <property type="match status" value="1"/>
</dbReference>
<dbReference type="InterPro" id="IPR036866">
    <property type="entry name" value="RibonucZ/Hydroxyglut_hydro"/>
</dbReference>
<feature type="transmembrane region" description="Helical" evidence="2">
    <location>
        <begin position="626"/>
        <end position="644"/>
    </location>
</feature>
<feature type="compositionally biased region" description="Basic and acidic residues" evidence="1">
    <location>
        <begin position="58"/>
        <end position="67"/>
    </location>
</feature>
<dbReference type="InterPro" id="IPR050662">
    <property type="entry name" value="Sec-metab_biosynth-thioest"/>
</dbReference>
<organism evidence="4 5">
    <name type="scientific">Marchantia polymorpha subsp. ruderalis</name>
    <dbReference type="NCBI Taxonomy" id="1480154"/>
    <lineage>
        <taxon>Eukaryota</taxon>
        <taxon>Viridiplantae</taxon>
        <taxon>Streptophyta</taxon>
        <taxon>Embryophyta</taxon>
        <taxon>Marchantiophyta</taxon>
        <taxon>Marchantiopsida</taxon>
        <taxon>Marchantiidae</taxon>
        <taxon>Marchantiales</taxon>
        <taxon>Marchantiaceae</taxon>
        <taxon>Marchantia</taxon>
    </lineage>
</organism>
<protein>
    <recommendedName>
        <fullName evidence="3">Metallo-beta-lactamase domain-containing protein</fullName>
    </recommendedName>
</protein>
<dbReference type="InterPro" id="IPR036388">
    <property type="entry name" value="WH-like_DNA-bd_sf"/>
</dbReference>
<gene>
    <name evidence="4" type="ORF">AXG93_3102s1350</name>
</gene>
<dbReference type="AlphaFoldDB" id="A0A176W875"/>
<evidence type="ECO:0000259" key="3">
    <source>
        <dbReference type="SMART" id="SM00849"/>
    </source>
</evidence>
<keyword evidence="5" id="KW-1185">Reference proteome</keyword>
<dbReference type="PANTHER" id="PTHR23131">
    <property type="entry name" value="ENDORIBONUCLEASE LACTB2"/>
    <property type="match status" value="1"/>
</dbReference>
<feature type="region of interest" description="Disordered" evidence="1">
    <location>
        <begin position="53"/>
        <end position="74"/>
    </location>
</feature>
<name>A0A176W875_MARPO</name>
<sequence>MREMTMTKLGRAHSAAQAEQMMLSVVYIVRYPGLRSEGIHAWWDSKGIRAGHRNSGLEGERRSREGTAEAAVGPTSSALLSSPLPMLCSMDSSSPTQTTVLHWNPEQMAAYQLALIVRNHNVENFEFLVTRQRRPSEQKFEGLPYIDKELWDLPSARLSRIDESGLIMSPISEDNEGSVSLGKSVSSSMQKLGLKGFDVVDAISQIQAQVAPPGVHMTPWRYWKLVEESEYGPGPPLHTVIFMTDFFIDKSEVPGGGEWLDSQTTMDVLIQWGAHSRRIGPLAALAASTHVPDGLVANFESIHGQEYPPGIVVLPMRSIIPKPFGKTNLVILSPSNLSGQCGETLSNHAATGDVMICDPGCIGAAQAELAHIVKSLPRKLLVFLTHHHYDHIDGLPVVRKNNSEAVLVASEATFRRMGKATKGFNCITVEGGSKVLISGHELEIISAPGHTDGHLAIYDSATGTLVVGDHCLGQGSSLLDPSSGGNLQDYLLTTRRLLDLGPHYLVPMHGRPNLWPAHMLCGYIKHREAREAKILKAIQGGARTAYEITSTAYADTPASLWPQALNNVILHVEHLNDNKKLPKDFSLENFERSSRSPFLLKCLPAVTKYVLWAPWVHFTSSSMSTVISRVSVAVLLGAVALYWAKRKL</sequence>
<dbReference type="SMART" id="SM00849">
    <property type="entry name" value="Lactamase_B"/>
    <property type="match status" value="1"/>
</dbReference>
<dbReference type="EMBL" id="LVLJ01001475">
    <property type="protein sequence ID" value="OAE29308.1"/>
    <property type="molecule type" value="Genomic_DNA"/>
</dbReference>
<evidence type="ECO:0000256" key="2">
    <source>
        <dbReference type="SAM" id="Phobius"/>
    </source>
</evidence>
<reference evidence="4" key="1">
    <citation type="submission" date="2016-03" db="EMBL/GenBank/DDBJ databases">
        <title>Mechanisms controlling the formation of the plant cell surface in tip-growing cells are functionally conserved among land plants.</title>
        <authorList>
            <person name="Honkanen S."/>
            <person name="Jones V.A."/>
            <person name="Morieri G."/>
            <person name="Champion C."/>
            <person name="Hetherington A.J."/>
            <person name="Kelly S."/>
            <person name="Saint-Marcoux D."/>
            <person name="Proust H."/>
            <person name="Prescott H."/>
            <person name="Dolan L."/>
        </authorList>
    </citation>
    <scope>NUCLEOTIDE SEQUENCE [LARGE SCALE GENOMIC DNA]</scope>
    <source>
        <tissue evidence="4">Whole gametophyte</tissue>
    </source>
</reference>
<keyword evidence="2" id="KW-1133">Transmembrane helix</keyword>
<keyword evidence="2" id="KW-0472">Membrane</keyword>
<proteinExistence type="predicted"/>
<dbReference type="PANTHER" id="PTHR23131:SF0">
    <property type="entry name" value="ENDORIBONUCLEASE LACTB2"/>
    <property type="match status" value="1"/>
</dbReference>
<dbReference type="SUPFAM" id="SSF56281">
    <property type="entry name" value="Metallo-hydrolase/oxidoreductase"/>
    <property type="match status" value="1"/>
</dbReference>
<feature type="domain" description="Metallo-beta-lactamase" evidence="3">
    <location>
        <begin position="343"/>
        <end position="509"/>
    </location>
</feature>
<dbReference type="Pfam" id="PF17778">
    <property type="entry name" value="WHD_BLACT"/>
    <property type="match status" value="1"/>
</dbReference>
<evidence type="ECO:0000313" key="4">
    <source>
        <dbReference type="EMBL" id="OAE29308.1"/>
    </source>
</evidence>
<dbReference type="GO" id="GO:0009536">
    <property type="term" value="C:plastid"/>
    <property type="evidence" value="ECO:0007669"/>
    <property type="project" value="TreeGrafter"/>
</dbReference>
<comment type="caution">
    <text evidence="4">The sequence shown here is derived from an EMBL/GenBank/DDBJ whole genome shotgun (WGS) entry which is preliminary data.</text>
</comment>
<accession>A0A176W875</accession>
<dbReference type="Proteomes" id="UP000077202">
    <property type="component" value="Unassembled WGS sequence"/>
</dbReference>
<dbReference type="InterPro" id="IPR041516">
    <property type="entry name" value="LACTB2_WH"/>
</dbReference>
<evidence type="ECO:0000313" key="5">
    <source>
        <dbReference type="Proteomes" id="UP000077202"/>
    </source>
</evidence>
<dbReference type="Gene3D" id="1.10.10.10">
    <property type="entry name" value="Winged helix-like DNA-binding domain superfamily/Winged helix DNA-binding domain"/>
    <property type="match status" value="1"/>
</dbReference>
<evidence type="ECO:0000256" key="1">
    <source>
        <dbReference type="SAM" id="MobiDB-lite"/>
    </source>
</evidence>